<accession>A0A0C9WF03</accession>
<evidence type="ECO:0000256" key="6">
    <source>
        <dbReference type="ARBA" id="ARBA00022840"/>
    </source>
</evidence>
<dbReference type="PROSITE" id="PS00108">
    <property type="entry name" value="PROTEIN_KINASE_ST"/>
    <property type="match status" value="1"/>
</dbReference>
<dbReference type="Pfam" id="PF00069">
    <property type="entry name" value="Pkinase"/>
    <property type="match status" value="1"/>
</dbReference>
<dbReference type="InterPro" id="IPR000719">
    <property type="entry name" value="Prot_kinase_dom"/>
</dbReference>
<keyword evidence="5" id="KW-0418">Kinase</keyword>
<evidence type="ECO:0000256" key="5">
    <source>
        <dbReference type="ARBA" id="ARBA00022777"/>
    </source>
</evidence>
<dbReference type="GO" id="GO:0005524">
    <property type="term" value="F:ATP binding"/>
    <property type="evidence" value="ECO:0007669"/>
    <property type="project" value="UniProtKB-UniRule"/>
</dbReference>
<keyword evidence="3" id="KW-0808">Transferase</keyword>
<dbReference type="EMBL" id="KN839849">
    <property type="protein sequence ID" value="KIJ63782.1"/>
    <property type="molecule type" value="Genomic_DNA"/>
</dbReference>
<evidence type="ECO:0000313" key="10">
    <source>
        <dbReference type="EMBL" id="KIJ63782.1"/>
    </source>
</evidence>
<dbReference type="InterPro" id="IPR017441">
    <property type="entry name" value="Protein_kinase_ATP_BS"/>
</dbReference>
<dbReference type="PROSITE" id="PS50011">
    <property type="entry name" value="PROTEIN_KINASE_DOM"/>
    <property type="match status" value="1"/>
</dbReference>
<dbReference type="Proteomes" id="UP000053820">
    <property type="component" value="Unassembled WGS sequence"/>
</dbReference>
<dbReference type="AlphaFoldDB" id="A0A0C9WF03"/>
<keyword evidence="11" id="KW-1185">Reference proteome</keyword>
<feature type="binding site" evidence="7">
    <location>
        <position position="61"/>
    </location>
    <ligand>
        <name>ATP</name>
        <dbReference type="ChEBI" id="CHEBI:30616"/>
    </ligand>
</feature>
<dbReference type="InterPro" id="IPR011009">
    <property type="entry name" value="Kinase-like_dom_sf"/>
</dbReference>
<evidence type="ECO:0000259" key="9">
    <source>
        <dbReference type="PROSITE" id="PS50011"/>
    </source>
</evidence>
<dbReference type="GO" id="GO:0004674">
    <property type="term" value="F:protein serine/threonine kinase activity"/>
    <property type="evidence" value="ECO:0007669"/>
    <property type="project" value="UniProtKB-KW"/>
</dbReference>
<sequence length="266" mass="29717">MSVPRRRPFSAITKFFSSKEVDVCIEEFDVLQLLGAGAYGKVYKAVDRTSGKEVALKVIRKSNLKPRDVKMILSEQDAFVRTLGNSHTLQLAASFHDAANYYMAVALHTGGDLQRQIDAWDGIPQDITKFYAAELLVGIFSLHRKGVLHRDIKPGNILLDKHGHVVIADFGLSKAPYLTSGCCGTLSHMAPEILLEQKYGFAVDYWALAITIYEMLTGEAPWYNYDQREFIQQICHAPLVCPETVSPEAKDLLTKVTISPPFRDPD</sequence>
<feature type="domain" description="Protein kinase" evidence="9">
    <location>
        <begin position="28"/>
        <end position="266"/>
    </location>
</feature>
<gene>
    <name evidence="10" type="ORF">HYDPIDRAFT_91621</name>
</gene>
<dbReference type="HOGENOM" id="CLU_000288_63_5_1"/>
<keyword evidence="1 8" id="KW-0723">Serine/threonine-protein kinase</keyword>
<evidence type="ECO:0000256" key="3">
    <source>
        <dbReference type="ARBA" id="ARBA00022679"/>
    </source>
</evidence>
<keyword evidence="4 7" id="KW-0547">Nucleotide-binding</keyword>
<dbReference type="SUPFAM" id="SSF56112">
    <property type="entry name" value="Protein kinase-like (PK-like)"/>
    <property type="match status" value="1"/>
</dbReference>
<dbReference type="PANTHER" id="PTHR24351">
    <property type="entry name" value="RIBOSOMAL PROTEIN S6 KINASE"/>
    <property type="match status" value="1"/>
</dbReference>
<keyword evidence="2" id="KW-0597">Phosphoprotein</keyword>
<name>A0A0C9WF03_9AGAM</name>
<evidence type="ECO:0000256" key="7">
    <source>
        <dbReference type="PROSITE-ProRule" id="PRU10141"/>
    </source>
</evidence>
<evidence type="ECO:0000256" key="4">
    <source>
        <dbReference type="ARBA" id="ARBA00022741"/>
    </source>
</evidence>
<evidence type="ECO:0000256" key="2">
    <source>
        <dbReference type="ARBA" id="ARBA00022553"/>
    </source>
</evidence>
<dbReference type="PIRSF" id="PIRSF000654">
    <property type="entry name" value="Integrin-linked_kinase"/>
    <property type="match status" value="1"/>
</dbReference>
<reference evidence="10 11" key="1">
    <citation type="submission" date="2014-04" db="EMBL/GenBank/DDBJ databases">
        <title>Evolutionary Origins and Diversification of the Mycorrhizal Mutualists.</title>
        <authorList>
            <consortium name="DOE Joint Genome Institute"/>
            <consortium name="Mycorrhizal Genomics Consortium"/>
            <person name="Kohler A."/>
            <person name="Kuo A."/>
            <person name="Nagy L.G."/>
            <person name="Floudas D."/>
            <person name="Copeland A."/>
            <person name="Barry K.W."/>
            <person name="Cichocki N."/>
            <person name="Veneault-Fourrey C."/>
            <person name="LaButti K."/>
            <person name="Lindquist E.A."/>
            <person name="Lipzen A."/>
            <person name="Lundell T."/>
            <person name="Morin E."/>
            <person name="Murat C."/>
            <person name="Riley R."/>
            <person name="Ohm R."/>
            <person name="Sun H."/>
            <person name="Tunlid A."/>
            <person name="Henrissat B."/>
            <person name="Grigoriev I.V."/>
            <person name="Hibbett D.S."/>
            <person name="Martin F."/>
        </authorList>
    </citation>
    <scope>NUCLEOTIDE SEQUENCE [LARGE SCALE GENOMIC DNA]</scope>
    <source>
        <strain evidence="10 11">MD-312</strain>
    </source>
</reference>
<organism evidence="10 11">
    <name type="scientific">Hydnomerulius pinastri MD-312</name>
    <dbReference type="NCBI Taxonomy" id="994086"/>
    <lineage>
        <taxon>Eukaryota</taxon>
        <taxon>Fungi</taxon>
        <taxon>Dikarya</taxon>
        <taxon>Basidiomycota</taxon>
        <taxon>Agaricomycotina</taxon>
        <taxon>Agaricomycetes</taxon>
        <taxon>Agaricomycetidae</taxon>
        <taxon>Boletales</taxon>
        <taxon>Boletales incertae sedis</taxon>
        <taxon>Leucogyrophana</taxon>
    </lineage>
</organism>
<dbReference type="Gene3D" id="3.30.200.20">
    <property type="entry name" value="Phosphorylase Kinase, domain 1"/>
    <property type="match status" value="1"/>
</dbReference>
<comment type="similarity">
    <text evidence="8">Belongs to the protein kinase superfamily.</text>
</comment>
<evidence type="ECO:0000256" key="8">
    <source>
        <dbReference type="RuleBase" id="RU000304"/>
    </source>
</evidence>
<dbReference type="PROSITE" id="PS00107">
    <property type="entry name" value="PROTEIN_KINASE_ATP"/>
    <property type="match status" value="1"/>
</dbReference>
<protein>
    <recommendedName>
        <fullName evidence="9">Protein kinase domain-containing protein</fullName>
    </recommendedName>
</protein>
<evidence type="ECO:0000313" key="11">
    <source>
        <dbReference type="Proteomes" id="UP000053820"/>
    </source>
</evidence>
<dbReference type="InterPro" id="IPR008271">
    <property type="entry name" value="Ser/Thr_kinase_AS"/>
</dbReference>
<keyword evidence="6 7" id="KW-0067">ATP-binding</keyword>
<dbReference type="Gene3D" id="1.10.510.10">
    <property type="entry name" value="Transferase(Phosphotransferase) domain 1"/>
    <property type="match status" value="1"/>
</dbReference>
<evidence type="ECO:0000256" key="1">
    <source>
        <dbReference type="ARBA" id="ARBA00022527"/>
    </source>
</evidence>
<proteinExistence type="inferred from homology"/>
<dbReference type="SMART" id="SM00220">
    <property type="entry name" value="S_TKc"/>
    <property type="match status" value="1"/>
</dbReference>
<dbReference type="OrthoDB" id="68483at2759"/>